<reference evidence="1" key="1">
    <citation type="journal article" date="2014" name="Front. Microbiol.">
        <title>High frequency of phylogenetically diverse reductive dehalogenase-homologous genes in deep subseafloor sedimentary metagenomes.</title>
        <authorList>
            <person name="Kawai M."/>
            <person name="Futagami T."/>
            <person name="Toyoda A."/>
            <person name="Takaki Y."/>
            <person name="Nishi S."/>
            <person name="Hori S."/>
            <person name="Arai W."/>
            <person name="Tsubouchi T."/>
            <person name="Morono Y."/>
            <person name="Uchiyama I."/>
            <person name="Ito T."/>
            <person name="Fujiyama A."/>
            <person name="Inagaki F."/>
            <person name="Takami H."/>
        </authorList>
    </citation>
    <scope>NUCLEOTIDE SEQUENCE</scope>
    <source>
        <strain evidence="1">Expedition CK06-06</strain>
    </source>
</reference>
<dbReference type="EMBL" id="BARU01043829">
    <property type="protein sequence ID" value="GAH85525.1"/>
    <property type="molecule type" value="Genomic_DNA"/>
</dbReference>
<accession>X1JVW6</accession>
<proteinExistence type="predicted"/>
<feature type="non-terminal residue" evidence="1">
    <location>
        <position position="127"/>
    </location>
</feature>
<organism evidence="1">
    <name type="scientific">marine sediment metagenome</name>
    <dbReference type="NCBI Taxonomy" id="412755"/>
    <lineage>
        <taxon>unclassified sequences</taxon>
        <taxon>metagenomes</taxon>
        <taxon>ecological metagenomes</taxon>
    </lineage>
</organism>
<protein>
    <submittedName>
        <fullName evidence="1">Uncharacterized protein</fullName>
    </submittedName>
</protein>
<dbReference type="AlphaFoldDB" id="X1JVW6"/>
<sequence>MLEEIIQPEKGTNLRKNGQEELTILIDSNALKKIFLINGTTFFTKDLSASNLVVKPNDYYMVINKGDEEINVKYSIDISSHIVIYEPYMYGSSKNERIDPIRFSKRYNVPDGYIDTLAKWYSIKFTY</sequence>
<evidence type="ECO:0000313" key="1">
    <source>
        <dbReference type="EMBL" id="GAH85525.1"/>
    </source>
</evidence>
<comment type="caution">
    <text evidence="1">The sequence shown here is derived from an EMBL/GenBank/DDBJ whole genome shotgun (WGS) entry which is preliminary data.</text>
</comment>
<gene>
    <name evidence="1" type="ORF">S03H2_67028</name>
</gene>
<name>X1JVW6_9ZZZZ</name>